<feature type="transmembrane region" description="Helical" evidence="5">
    <location>
        <begin position="305"/>
        <end position="329"/>
    </location>
</feature>
<proteinExistence type="predicted"/>
<evidence type="ECO:0000256" key="2">
    <source>
        <dbReference type="ARBA" id="ARBA00022692"/>
    </source>
</evidence>
<sequence>MTTTQPTPADLRRWRRHLADEHANMRAFRDLAARRQGEERAILTGLADAEQRHAEHWERLLGERAHPAPHPTIAHRLQTWLARRFGMVFVLALLQRSKSDNQYAGETDAASSMAADEQVHEEVLRGLAARGRLQLSGNFRAAVFGANDGLVSNLALIMGMAGTGVSGAVVLAAGMAGLLAGALSMGAGEYISVRSARELLAASQPAQGTQAALGALDLQANELELVYRARGLDRDQARSRAASVLGQVQVAGSAPRDAVPVAATDADEQDAVLNPWGAALASFGFFASGALIPVLPYLLGLTGYAAAGVAMLAVGIALLVTGGVVGVLSGASPLGRGVRQLLIGYGAAVVTYLLGLAFGAAGIG</sequence>
<dbReference type="CDD" id="cd01044">
    <property type="entry name" value="Ferritin_CCC1_N"/>
    <property type="match status" value="1"/>
</dbReference>
<dbReference type="RefSeq" id="WP_058892360.1">
    <property type="nucleotide sequence ID" value="NZ_LQBL01000032.1"/>
</dbReference>
<dbReference type="EMBL" id="LQBL01000032">
    <property type="protein sequence ID" value="KUG51464.1"/>
    <property type="molecule type" value="Genomic_DNA"/>
</dbReference>
<dbReference type="AlphaFoldDB" id="A0A0W8I170"/>
<feature type="transmembrane region" description="Helical" evidence="5">
    <location>
        <begin position="278"/>
        <end position="299"/>
    </location>
</feature>
<dbReference type="Proteomes" id="UP000054837">
    <property type="component" value="Unassembled WGS sequence"/>
</dbReference>
<comment type="subcellular location">
    <subcellularLocation>
        <location evidence="1">Endomembrane system</location>
        <topology evidence="1">Multi-pass membrane protein</topology>
    </subcellularLocation>
</comment>
<protein>
    <submittedName>
        <fullName evidence="6">Rubrerythrin family protein</fullName>
    </submittedName>
</protein>
<dbReference type="InterPro" id="IPR008217">
    <property type="entry name" value="Ccc1_fam"/>
</dbReference>
<comment type="caution">
    <text evidence="6">The sequence shown here is derived from an EMBL/GenBank/DDBJ whole genome shotgun (WGS) entry which is preliminary data.</text>
</comment>
<keyword evidence="7" id="KW-1185">Reference proteome</keyword>
<reference evidence="6 7" key="1">
    <citation type="submission" date="2015-12" db="EMBL/GenBank/DDBJ databases">
        <title>Serinicoccus chungangenesis strain CD08_5 genome sequencing and assembly.</title>
        <authorList>
            <person name="Chander A.M."/>
            <person name="Kaur G."/>
            <person name="Nair G.R."/>
            <person name="Dhawan D.K."/>
            <person name="Kochhar R.K."/>
            <person name="Mayilraj S."/>
            <person name="Bhadada S.K."/>
        </authorList>
    </citation>
    <scope>NUCLEOTIDE SEQUENCE [LARGE SCALE GENOMIC DNA]</scope>
    <source>
        <strain evidence="6 7">CD08_5</strain>
    </source>
</reference>
<evidence type="ECO:0000256" key="3">
    <source>
        <dbReference type="ARBA" id="ARBA00022989"/>
    </source>
</evidence>
<name>A0A0W8I170_9MICO</name>
<dbReference type="PANTHER" id="PTHR31851">
    <property type="entry name" value="FE(2+)/MN(2+) TRANSPORTER PCL1"/>
    <property type="match status" value="1"/>
</dbReference>
<gene>
    <name evidence="6" type="ORF">AVL62_08925</name>
</gene>
<dbReference type="GO" id="GO:0030026">
    <property type="term" value="P:intracellular manganese ion homeostasis"/>
    <property type="evidence" value="ECO:0007669"/>
    <property type="project" value="InterPro"/>
</dbReference>
<feature type="transmembrane region" description="Helical" evidence="5">
    <location>
        <begin position="167"/>
        <end position="187"/>
    </location>
</feature>
<dbReference type="Pfam" id="PF01988">
    <property type="entry name" value="VIT1"/>
    <property type="match status" value="1"/>
</dbReference>
<keyword evidence="2 5" id="KW-0812">Transmembrane</keyword>
<keyword evidence="3 5" id="KW-1133">Transmembrane helix</keyword>
<evidence type="ECO:0000313" key="6">
    <source>
        <dbReference type="EMBL" id="KUG51464.1"/>
    </source>
</evidence>
<dbReference type="GO" id="GO:0012505">
    <property type="term" value="C:endomembrane system"/>
    <property type="evidence" value="ECO:0007669"/>
    <property type="project" value="UniProtKB-SubCell"/>
</dbReference>
<dbReference type="GO" id="GO:0005384">
    <property type="term" value="F:manganese ion transmembrane transporter activity"/>
    <property type="evidence" value="ECO:0007669"/>
    <property type="project" value="InterPro"/>
</dbReference>
<accession>A0A0W8I170</accession>
<evidence type="ECO:0000256" key="1">
    <source>
        <dbReference type="ARBA" id="ARBA00004127"/>
    </source>
</evidence>
<evidence type="ECO:0000313" key="7">
    <source>
        <dbReference type="Proteomes" id="UP000054837"/>
    </source>
</evidence>
<organism evidence="6 7">
    <name type="scientific">Serinicoccus chungangensis</name>
    <dbReference type="NCBI Taxonomy" id="767452"/>
    <lineage>
        <taxon>Bacteria</taxon>
        <taxon>Bacillati</taxon>
        <taxon>Actinomycetota</taxon>
        <taxon>Actinomycetes</taxon>
        <taxon>Micrococcales</taxon>
        <taxon>Ornithinimicrobiaceae</taxon>
        <taxon>Serinicoccus</taxon>
    </lineage>
</organism>
<dbReference type="InterPro" id="IPR039376">
    <property type="entry name" value="Ferritin_CCC1_N"/>
</dbReference>
<evidence type="ECO:0000256" key="5">
    <source>
        <dbReference type="SAM" id="Phobius"/>
    </source>
</evidence>
<feature type="transmembrane region" description="Helical" evidence="5">
    <location>
        <begin position="341"/>
        <end position="363"/>
    </location>
</feature>
<keyword evidence="4 5" id="KW-0472">Membrane</keyword>
<evidence type="ECO:0000256" key="4">
    <source>
        <dbReference type="ARBA" id="ARBA00023136"/>
    </source>
</evidence>